<keyword evidence="3" id="KW-1185">Reference proteome</keyword>
<comment type="similarity">
    <text evidence="1">Belongs to the ROK (NagC/XylR) family.</text>
</comment>
<dbReference type="InterPro" id="IPR049874">
    <property type="entry name" value="ROK_cs"/>
</dbReference>
<dbReference type="InterPro" id="IPR043129">
    <property type="entry name" value="ATPase_NBD"/>
</dbReference>
<accession>A0ABV2TPJ1</accession>
<dbReference type="InterPro" id="IPR000600">
    <property type="entry name" value="ROK"/>
</dbReference>
<dbReference type="InterPro" id="IPR036390">
    <property type="entry name" value="WH_DNA-bd_sf"/>
</dbReference>
<protein>
    <submittedName>
        <fullName evidence="2">ROK family transcriptional regulator</fullName>
    </submittedName>
</protein>
<dbReference type="RefSeq" id="WP_354602300.1">
    <property type="nucleotide sequence ID" value="NZ_JBEWZI010000023.1"/>
</dbReference>
<dbReference type="SUPFAM" id="SSF53067">
    <property type="entry name" value="Actin-like ATPase domain"/>
    <property type="match status" value="1"/>
</dbReference>
<organism evidence="2 3">
    <name type="scientific">Uliginosibacterium flavum</name>
    <dbReference type="NCBI Taxonomy" id="1396831"/>
    <lineage>
        <taxon>Bacteria</taxon>
        <taxon>Pseudomonadati</taxon>
        <taxon>Pseudomonadota</taxon>
        <taxon>Betaproteobacteria</taxon>
        <taxon>Rhodocyclales</taxon>
        <taxon>Zoogloeaceae</taxon>
        <taxon>Uliginosibacterium</taxon>
    </lineage>
</organism>
<sequence length="387" mass="40058">MAITGDQRLLKRINRMALVRLVRSQPGLSRAELSTATGLTKSTVSLLVQELIDDGWLCEDTVLVTGAIGRRPTPLRLDGRRLVMIGAELSVGSVCVVSMSLNGEVLEREECTFPLQTSAEVVLAQMAGLIATQVGRQSDARRELLGIGVGVPGAVMETSGVLAVAPNLGWRDVPVRAMLLAALTRLGVVDLPLFVQNDGDVAALGEVEFASGPVGDPLLYICLGVGVGSGVVVGGRLLLGGRGFAGEVGHMQMQADGPRCSCGRSGCAEVFIGLQAMANTLGCSIAELETRVAAGDAAALSVLTAGGRHLGVLMHNLWAMLDPAVIVLGGPACRLGKPLLGIAQETFEALARAANLETPPVTESRFGDLSVAAGAAALVLHKLLQPI</sequence>
<dbReference type="Pfam" id="PF13412">
    <property type="entry name" value="HTH_24"/>
    <property type="match status" value="1"/>
</dbReference>
<dbReference type="Pfam" id="PF00480">
    <property type="entry name" value="ROK"/>
    <property type="match status" value="1"/>
</dbReference>
<evidence type="ECO:0000313" key="3">
    <source>
        <dbReference type="Proteomes" id="UP001549691"/>
    </source>
</evidence>
<dbReference type="Proteomes" id="UP001549691">
    <property type="component" value="Unassembled WGS sequence"/>
</dbReference>
<evidence type="ECO:0000256" key="1">
    <source>
        <dbReference type="ARBA" id="ARBA00006479"/>
    </source>
</evidence>
<dbReference type="SUPFAM" id="SSF46785">
    <property type="entry name" value="Winged helix' DNA-binding domain"/>
    <property type="match status" value="1"/>
</dbReference>
<gene>
    <name evidence="2" type="ORF">ABXR19_16740</name>
</gene>
<dbReference type="PROSITE" id="PS01125">
    <property type="entry name" value="ROK"/>
    <property type="match status" value="1"/>
</dbReference>
<evidence type="ECO:0000313" key="2">
    <source>
        <dbReference type="EMBL" id="MET7015841.1"/>
    </source>
</evidence>
<dbReference type="Gene3D" id="3.30.420.40">
    <property type="match status" value="2"/>
</dbReference>
<name>A0ABV2TPJ1_9RHOO</name>
<dbReference type="EMBL" id="JBEWZI010000023">
    <property type="protein sequence ID" value="MET7015841.1"/>
    <property type="molecule type" value="Genomic_DNA"/>
</dbReference>
<comment type="caution">
    <text evidence="2">The sequence shown here is derived from an EMBL/GenBank/DDBJ whole genome shotgun (WGS) entry which is preliminary data.</text>
</comment>
<dbReference type="PANTHER" id="PTHR18964:SF149">
    <property type="entry name" value="BIFUNCTIONAL UDP-N-ACETYLGLUCOSAMINE 2-EPIMERASE_N-ACETYLMANNOSAMINE KINASE"/>
    <property type="match status" value="1"/>
</dbReference>
<reference evidence="2 3" key="1">
    <citation type="submission" date="2024-07" db="EMBL/GenBank/DDBJ databases">
        <title>Uliginosibacterium flavum JJ3220;KACC:17644.</title>
        <authorList>
            <person name="Kim M.K."/>
        </authorList>
    </citation>
    <scope>NUCLEOTIDE SEQUENCE [LARGE SCALE GENOMIC DNA]</scope>
    <source>
        <strain evidence="2 3">KACC:17644</strain>
    </source>
</reference>
<dbReference type="PANTHER" id="PTHR18964">
    <property type="entry name" value="ROK (REPRESSOR, ORF, KINASE) FAMILY"/>
    <property type="match status" value="1"/>
</dbReference>
<dbReference type="InterPro" id="IPR036388">
    <property type="entry name" value="WH-like_DNA-bd_sf"/>
</dbReference>
<dbReference type="Gene3D" id="1.10.10.10">
    <property type="entry name" value="Winged helix-like DNA-binding domain superfamily/Winged helix DNA-binding domain"/>
    <property type="match status" value="1"/>
</dbReference>
<proteinExistence type="inferred from homology"/>